<reference evidence="2 3" key="1">
    <citation type="submission" date="2014-06" db="EMBL/GenBank/DDBJ databases">
        <authorList>
            <person name="Swart Estienne"/>
        </authorList>
    </citation>
    <scope>NUCLEOTIDE SEQUENCE [LARGE SCALE GENOMIC DNA]</scope>
    <source>
        <strain evidence="2 3">130c</strain>
    </source>
</reference>
<name>A0A078AZW7_STYLE</name>
<gene>
    <name evidence="2" type="primary">Contig16550.g17628</name>
    <name evidence="2" type="ORF">STYLEM_16896</name>
</gene>
<protein>
    <submittedName>
        <fullName evidence="2">Uncharacterized protein</fullName>
    </submittedName>
</protein>
<dbReference type="EMBL" id="CCKQ01015932">
    <property type="protein sequence ID" value="CDW87784.1"/>
    <property type="molecule type" value="Genomic_DNA"/>
</dbReference>
<dbReference type="AlphaFoldDB" id="A0A078AZW7"/>
<feature type="transmembrane region" description="Helical" evidence="1">
    <location>
        <begin position="5"/>
        <end position="21"/>
    </location>
</feature>
<keyword evidence="1" id="KW-1133">Transmembrane helix</keyword>
<feature type="transmembrane region" description="Helical" evidence="1">
    <location>
        <begin position="27"/>
        <end position="47"/>
    </location>
</feature>
<keyword evidence="3" id="KW-1185">Reference proteome</keyword>
<proteinExistence type="predicted"/>
<keyword evidence="1" id="KW-0472">Membrane</keyword>
<sequence>MGVLDVFYTVAVLLMLIVVAQHDNTPISQICITILICAPRVLSYFIYMKDHMNPQKVTWYLYTKLATTVVLFMVYIVLSVEIFMIDPEDDEYKNEDISQNTKTLLIVMYVIPQLLLIILDVYLCFVIRRYRDCLLSNQLQQ</sequence>
<evidence type="ECO:0000256" key="1">
    <source>
        <dbReference type="SAM" id="Phobius"/>
    </source>
</evidence>
<keyword evidence="1" id="KW-0812">Transmembrane</keyword>
<evidence type="ECO:0000313" key="3">
    <source>
        <dbReference type="Proteomes" id="UP000039865"/>
    </source>
</evidence>
<organism evidence="2 3">
    <name type="scientific">Stylonychia lemnae</name>
    <name type="common">Ciliate</name>
    <dbReference type="NCBI Taxonomy" id="5949"/>
    <lineage>
        <taxon>Eukaryota</taxon>
        <taxon>Sar</taxon>
        <taxon>Alveolata</taxon>
        <taxon>Ciliophora</taxon>
        <taxon>Intramacronucleata</taxon>
        <taxon>Spirotrichea</taxon>
        <taxon>Stichotrichia</taxon>
        <taxon>Sporadotrichida</taxon>
        <taxon>Oxytrichidae</taxon>
        <taxon>Stylonychinae</taxon>
        <taxon>Stylonychia</taxon>
    </lineage>
</organism>
<feature type="transmembrane region" description="Helical" evidence="1">
    <location>
        <begin position="105"/>
        <end position="127"/>
    </location>
</feature>
<evidence type="ECO:0000313" key="2">
    <source>
        <dbReference type="EMBL" id="CDW87784.1"/>
    </source>
</evidence>
<feature type="transmembrane region" description="Helical" evidence="1">
    <location>
        <begin position="59"/>
        <end position="85"/>
    </location>
</feature>
<dbReference type="Proteomes" id="UP000039865">
    <property type="component" value="Unassembled WGS sequence"/>
</dbReference>
<dbReference type="InParanoid" id="A0A078AZW7"/>
<accession>A0A078AZW7</accession>